<dbReference type="EnsemblMetazoa" id="SMAR011973-RA">
    <property type="protein sequence ID" value="SMAR011973-PA"/>
    <property type="gene ID" value="SMAR011973"/>
</dbReference>
<reference evidence="2" key="1">
    <citation type="submission" date="2011-05" db="EMBL/GenBank/DDBJ databases">
        <authorList>
            <person name="Richards S.R."/>
            <person name="Qu J."/>
            <person name="Jiang H."/>
            <person name="Jhangiani S.N."/>
            <person name="Agravi P."/>
            <person name="Goodspeed R."/>
            <person name="Gross S."/>
            <person name="Mandapat C."/>
            <person name="Jackson L."/>
            <person name="Mathew T."/>
            <person name="Pu L."/>
            <person name="Thornton R."/>
            <person name="Saada N."/>
            <person name="Wilczek-Boney K.B."/>
            <person name="Lee S."/>
            <person name="Kovar C."/>
            <person name="Wu Y."/>
            <person name="Scherer S.E."/>
            <person name="Worley K.C."/>
            <person name="Muzny D.M."/>
            <person name="Gibbs R."/>
        </authorList>
    </citation>
    <scope>NUCLEOTIDE SEQUENCE</scope>
    <source>
        <strain evidence="2">Brora</strain>
    </source>
</reference>
<evidence type="ECO:0000313" key="1">
    <source>
        <dbReference type="EnsemblMetazoa" id="SMAR011973-PA"/>
    </source>
</evidence>
<protein>
    <submittedName>
        <fullName evidence="1">Uncharacterized protein</fullName>
    </submittedName>
</protein>
<dbReference type="Proteomes" id="UP000014500">
    <property type="component" value="Unassembled WGS sequence"/>
</dbReference>
<evidence type="ECO:0000313" key="2">
    <source>
        <dbReference type="Proteomes" id="UP000014500"/>
    </source>
</evidence>
<name>T1JDT8_STRMM</name>
<dbReference type="PhylomeDB" id="T1JDT8"/>
<organism evidence="1 2">
    <name type="scientific">Strigamia maritima</name>
    <name type="common">European centipede</name>
    <name type="synonym">Geophilus maritimus</name>
    <dbReference type="NCBI Taxonomy" id="126957"/>
    <lineage>
        <taxon>Eukaryota</taxon>
        <taxon>Metazoa</taxon>
        <taxon>Ecdysozoa</taxon>
        <taxon>Arthropoda</taxon>
        <taxon>Myriapoda</taxon>
        <taxon>Chilopoda</taxon>
        <taxon>Pleurostigmophora</taxon>
        <taxon>Geophilomorpha</taxon>
        <taxon>Linotaeniidae</taxon>
        <taxon>Strigamia</taxon>
    </lineage>
</organism>
<reference evidence="1" key="2">
    <citation type="submission" date="2015-02" db="UniProtKB">
        <authorList>
            <consortium name="EnsemblMetazoa"/>
        </authorList>
    </citation>
    <scope>IDENTIFICATION</scope>
</reference>
<proteinExistence type="predicted"/>
<dbReference type="HOGENOM" id="CLU_1149677_0_0_1"/>
<dbReference type="EMBL" id="JH432114">
    <property type="status" value="NOT_ANNOTATED_CDS"/>
    <property type="molecule type" value="Genomic_DNA"/>
</dbReference>
<accession>T1JDT8</accession>
<keyword evidence="2" id="KW-1185">Reference proteome</keyword>
<dbReference type="AlphaFoldDB" id="T1JDT8"/>
<sequence length="242" mass="26868">CVDNPFCTNIIQIGSSLLIAKLKQDNFNITVQNFGPLQTISLAITEASEAFPVGQVCSVFNYQNNNNSRRDDVTFEIDNFRLTGDLSFADLQNWCLIVYFCLILNTVDLVVNTTITDPCLNPNPDVIPPLPKINLNCITLNNPLGILDLNSLSKLGSGTFNVTVSKLKIHVQYVANKNANWTIITSSLPDEDKIEITDVSCMGHDDLYETMCECFIDAGLIQDLISAYALMCKIPELDLEQH</sequence>